<dbReference type="InterPro" id="IPR000156">
    <property type="entry name" value="Ran_bind_dom"/>
</dbReference>
<dbReference type="Proteomes" id="UP000037069">
    <property type="component" value="Unassembled WGS sequence"/>
</dbReference>
<dbReference type="GO" id="GO:0015031">
    <property type="term" value="P:protein transport"/>
    <property type="evidence" value="ECO:0007669"/>
    <property type="project" value="UniProtKB-KW"/>
</dbReference>
<dbReference type="Pfam" id="PF08911">
    <property type="entry name" value="NUP50"/>
    <property type="match status" value="1"/>
</dbReference>
<keyword evidence="7" id="KW-0539">Nucleus</keyword>
<evidence type="ECO:0000256" key="2">
    <source>
        <dbReference type="ARBA" id="ARBA00022448"/>
    </source>
</evidence>
<feature type="compositionally biased region" description="Low complexity" evidence="8">
    <location>
        <begin position="291"/>
        <end position="330"/>
    </location>
</feature>
<evidence type="ECO:0000256" key="1">
    <source>
        <dbReference type="ARBA" id="ARBA00004567"/>
    </source>
</evidence>
<dbReference type="SUPFAM" id="SSF50729">
    <property type="entry name" value="PH domain-like"/>
    <property type="match status" value="1"/>
</dbReference>
<feature type="domain" description="Nuclear pore complex NUP2/50/61" evidence="10">
    <location>
        <begin position="4"/>
        <end position="76"/>
    </location>
</feature>
<dbReference type="OMA" id="GIPCQRM"/>
<evidence type="ECO:0000313" key="12">
    <source>
        <dbReference type="Proteomes" id="UP000037069"/>
    </source>
</evidence>
<feature type="region of interest" description="Disordered" evidence="8">
    <location>
        <begin position="226"/>
        <end position="386"/>
    </location>
</feature>
<dbReference type="PANTHER" id="PTHR38697:SF1">
    <property type="entry name" value="NUCLEAR PORE COMPLEX PROTEIN SIMILAR TO S. CEREVISIAE NUP2 (EUROFUNG)"/>
    <property type="match status" value="1"/>
</dbReference>
<gene>
    <name evidence="11" type="ORF">FF38_02024</name>
</gene>
<evidence type="ECO:0000256" key="5">
    <source>
        <dbReference type="ARBA" id="ARBA00023010"/>
    </source>
</evidence>
<dbReference type="EMBL" id="JRES01001669">
    <property type="protein sequence ID" value="KNC21022.1"/>
    <property type="molecule type" value="Genomic_DNA"/>
</dbReference>
<feature type="compositionally biased region" description="Low complexity" evidence="8">
    <location>
        <begin position="364"/>
        <end position="375"/>
    </location>
</feature>
<comment type="subcellular location">
    <subcellularLocation>
        <location evidence="1">Nucleus</location>
        <location evidence="1">Nuclear pore complex</location>
    </subcellularLocation>
</comment>
<dbReference type="GO" id="GO:0005643">
    <property type="term" value="C:nuclear pore"/>
    <property type="evidence" value="ECO:0007669"/>
    <property type="project" value="UniProtKB-SubCell"/>
</dbReference>
<feature type="compositionally biased region" description="Polar residues" evidence="8">
    <location>
        <begin position="332"/>
        <end position="344"/>
    </location>
</feature>
<dbReference type="InterPro" id="IPR011993">
    <property type="entry name" value="PH-like_dom_sf"/>
</dbReference>
<proteinExistence type="predicted"/>
<dbReference type="STRING" id="7375.A0A0L0BLX1"/>
<evidence type="ECO:0000256" key="6">
    <source>
        <dbReference type="ARBA" id="ARBA00023132"/>
    </source>
</evidence>
<feature type="compositionally biased region" description="Polar residues" evidence="8">
    <location>
        <begin position="231"/>
        <end position="246"/>
    </location>
</feature>
<keyword evidence="2" id="KW-0813">Transport</keyword>
<dbReference type="AlphaFoldDB" id="A0A0L0BLX1"/>
<keyword evidence="3" id="KW-0509">mRNA transport</keyword>
<keyword evidence="5" id="KW-0811">Translocation</keyword>
<keyword evidence="12" id="KW-1185">Reference proteome</keyword>
<keyword evidence="6" id="KW-0906">Nuclear pore complex</keyword>
<protein>
    <recommendedName>
        <fullName evidence="13">RanBD1 domain-containing protein</fullName>
    </recommendedName>
</protein>
<name>A0A0L0BLX1_LUCCU</name>
<dbReference type="CDD" id="cd13170">
    <property type="entry name" value="RanBD_NUP50"/>
    <property type="match status" value="1"/>
</dbReference>
<dbReference type="Pfam" id="PF00638">
    <property type="entry name" value="Ran_BP1"/>
    <property type="match status" value="1"/>
</dbReference>
<feature type="domain" description="RanBD1" evidence="9">
    <location>
        <begin position="393"/>
        <end position="501"/>
    </location>
</feature>
<dbReference type="GO" id="GO:0051028">
    <property type="term" value="P:mRNA transport"/>
    <property type="evidence" value="ECO:0007669"/>
    <property type="project" value="UniProtKB-KW"/>
</dbReference>
<evidence type="ECO:0008006" key="13">
    <source>
        <dbReference type="Google" id="ProtNLM"/>
    </source>
</evidence>
<keyword evidence="4" id="KW-0653">Protein transport</keyword>
<reference evidence="11 12" key="1">
    <citation type="journal article" date="2015" name="Nat. Commun.">
        <title>Lucilia cuprina genome unlocks parasitic fly biology to underpin future interventions.</title>
        <authorList>
            <person name="Anstead C.A."/>
            <person name="Korhonen P.K."/>
            <person name="Young N.D."/>
            <person name="Hall R.S."/>
            <person name="Jex A.R."/>
            <person name="Murali S.C."/>
            <person name="Hughes D.S."/>
            <person name="Lee S.F."/>
            <person name="Perry T."/>
            <person name="Stroehlein A.J."/>
            <person name="Ansell B.R."/>
            <person name="Breugelmans B."/>
            <person name="Hofmann A."/>
            <person name="Qu J."/>
            <person name="Dugan S."/>
            <person name="Lee S.L."/>
            <person name="Chao H."/>
            <person name="Dinh H."/>
            <person name="Han Y."/>
            <person name="Doddapaneni H.V."/>
            <person name="Worley K.C."/>
            <person name="Muzny D.M."/>
            <person name="Ioannidis P."/>
            <person name="Waterhouse R.M."/>
            <person name="Zdobnov E.M."/>
            <person name="James P.J."/>
            <person name="Bagnall N.H."/>
            <person name="Kotze A.C."/>
            <person name="Gibbs R.A."/>
            <person name="Richards S."/>
            <person name="Batterham P."/>
            <person name="Gasser R.B."/>
        </authorList>
    </citation>
    <scope>NUCLEOTIDE SEQUENCE [LARGE SCALE GENOMIC DNA]</scope>
    <source>
        <strain evidence="11 12">LS</strain>
        <tissue evidence="11">Full body</tissue>
    </source>
</reference>
<dbReference type="InterPro" id="IPR015007">
    <property type="entry name" value="NUP2/50/61"/>
</dbReference>
<feature type="compositionally biased region" description="Basic residues" evidence="8">
    <location>
        <begin position="39"/>
        <end position="48"/>
    </location>
</feature>
<evidence type="ECO:0000256" key="7">
    <source>
        <dbReference type="ARBA" id="ARBA00023242"/>
    </source>
</evidence>
<evidence type="ECO:0000256" key="8">
    <source>
        <dbReference type="SAM" id="MobiDB-lite"/>
    </source>
</evidence>
<accession>A0A0L0BLX1</accession>
<evidence type="ECO:0000256" key="3">
    <source>
        <dbReference type="ARBA" id="ARBA00022816"/>
    </source>
</evidence>
<evidence type="ECO:0000259" key="9">
    <source>
        <dbReference type="Pfam" id="PF00638"/>
    </source>
</evidence>
<organism evidence="11 12">
    <name type="scientific">Lucilia cuprina</name>
    <name type="common">Green bottle fly</name>
    <name type="synonym">Australian sheep blowfly</name>
    <dbReference type="NCBI Taxonomy" id="7375"/>
    <lineage>
        <taxon>Eukaryota</taxon>
        <taxon>Metazoa</taxon>
        <taxon>Ecdysozoa</taxon>
        <taxon>Arthropoda</taxon>
        <taxon>Hexapoda</taxon>
        <taxon>Insecta</taxon>
        <taxon>Pterygota</taxon>
        <taxon>Neoptera</taxon>
        <taxon>Endopterygota</taxon>
        <taxon>Diptera</taxon>
        <taxon>Brachycera</taxon>
        <taxon>Muscomorpha</taxon>
        <taxon>Oestroidea</taxon>
        <taxon>Calliphoridae</taxon>
        <taxon>Luciliinae</taxon>
        <taxon>Lucilia</taxon>
    </lineage>
</organism>
<feature type="region of interest" description="Disordered" evidence="8">
    <location>
        <begin position="1"/>
        <end position="62"/>
    </location>
</feature>
<dbReference type="PANTHER" id="PTHR38697">
    <property type="entry name" value="NUCLEAR PORE COMPLEX PROTEIN SIMILAR TO S. CEREVISIAE NUP2 (EUROFUNG)"/>
    <property type="match status" value="1"/>
</dbReference>
<dbReference type="Gene3D" id="2.30.29.30">
    <property type="entry name" value="Pleckstrin-homology domain (PH domain)/Phosphotyrosine-binding domain (PTB)"/>
    <property type="match status" value="1"/>
</dbReference>
<evidence type="ECO:0000256" key="4">
    <source>
        <dbReference type="ARBA" id="ARBA00022927"/>
    </source>
</evidence>
<sequence>MAGKRQATSDLNHDNWDREEEPEDRGTFRTASEDELKNRVIKKAKRKIAPASGSDAADGGSGTKSVFSGFAGFGKPAATAATTGSASPFSFLSKLPAAAATPTPTSSAVSSSTTTASATPTFSFGTATANTAKTTENSKAVPSFSFGNTNVSATTAEASKTSTAMVSETSPFSFSSSSEYYKKLSSLNQAVSEWVKTHVDKNPVCILSPIFKDYEKYLKEIEDEKKKEATKGSTADATEKPASTPSAGIGSFKFSSSSSSTSSATSTTTTDTAAKTNGFSFGLKKTEETSPAKPATPATTFSFGLKPSTSETSTTTATSSSTTTPSSGFSFGNLSNTTNQSSTAPKPFSFTPGATPFSFGNIKPPAAAPDNTAAANEDEDEEPPKNEFKQVVEDDAVYSKKCKVFVKKDGNFVDKGVGTLYLKPVESSEKTQLIVRADTNLGNILVNLILNSAIPAQRMGKNNVMMVCLPTPDVEKPTSMLLRVKTAEEADELLENIDKYKK</sequence>
<comment type="caution">
    <text evidence="11">The sequence shown here is derived from an EMBL/GenBank/DDBJ whole genome shotgun (WGS) entry which is preliminary data.</text>
</comment>
<feature type="compositionally biased region" description="Basic and acidic residues" evidence="8">
    <location>
        <begin position="24"/>
        <end position="38"/>
    </location>
</feature>
<feature type="compositionally biased region" description="Low complexity" evidence="8">
    <location>
        <begin position="251"/>
        <end position="276"/>
    </location>
</feature>
<evidence type="ECO:0000313" key="11">
    <source>
        <dbReference type="EMBL" id="KNC21022.1"/>
    </source>
</evidence>
<feature type="compositionally biased region" description="Polar residues" evidence="8">
    <location>
        <begin position="1"/>
        <end position="10"/>
    </location>
</feature>
<evidence type="ECO:0000259" key="10">
    <source>
        <dbReference type="Pfam" id="PF08911"/>
    </source>
</evidence>
<dbReference type="OrthoDB" id="10062131at2759"/>
<dbReference type="InterPro" id="IPR053074">
    <property type="entry name" value="NPC_Nucleoporin"/>
</dbReference>